<dbReference type="EMBL" id="JAWDGP010000832">
    <property type="protein sequence ID" value="KAK3796876.1"/>
    <property type="molecule type" value="Genomic_DNA"/>
</dbReference>
<comment type="caution">
    <text evidence="1">The sequence shown here is derived from an EMBL/GenBank/DDBJ whole genome shotgun (WGS) entry which is preliminary data.</text>
</comment>
<sequence>MLQQKQRIKDRDHIVMLQQNYRIKDWDHVVMLQQKHRLKDWDLLEFHLFGHLLIADLLCDRDILIRNKSKGGECGQKKR</sequence>
<reference evidence="1" key="1">
    <citation type="journal article" date="2023" name="G3 (Bethesda)">
        <title>A reference genome for the long-term kleptoplast-retaining sea slug Elysia crispata morphotype clarki.</title>
        <authorList>
            <person name="Eastman K.E."/>
            <person name="Pendleton A.L."/>
            <person name="Shaikh M.A."/>
            <person name="Suttiyut T."/>
            <person name="Ogas R."/>
            <person name="Tomko P."/>
            <person name="Gavelis G."/>
            <person name="Widhalm J.R."/>
            <person name="Wisecaver J.H."/>
        </authorList>
    </citation>
    <scope>NUCLEOTIDE SEQUENCE</scope>
    <source>
        <strain evidence="1">ECLA1</strain>
    </source>
</reference>
<evidence type="ECO:0000313" key="2">
    <source>
        <dbReference type="Proteomes" id="UP001283361"/>
    </source>
</evidence>
<name>A0AAE1E7A3_9GAST</name>
<keyword evidence="2" id="KW-1185">Reference proteome</keyword>
<proteinExistence type="predicted"/>
<accession>A0AAE1E7A3</accession>
<evidence type="ECO:0000313" key="1">
    <source>
        <dbReference type="EMBL" id="KAK3796876.1"/>
    </source>
</evidence>
<dbReference type="Proteomes" id="UP001283361">
    <property type="component" value="Unassembled WGS sequence"/>
</dbReference>
<protein>
    <submittedName>
        <fullName evidence="1">Uncharacterized protein</fullName>
    </submittedName>
</protein>
<gene>
    <name evidence="1" type="ORF">RRG08_055710</name>
</gene>
<dbReference type="AlphaFoldDB" id="A0AAE1E7A3"/>
<organism evidence="1 2">
    <name type="scientific">Elysia crispata</name>
    <name type="common">lettuce slug</name>
    <dbReference type="NCBI Taxonomy" id="231223"/>
    <lineage>
        <taxon>Eukaryota</taxon>
        <taxon>Metazoa</taxon>
        <taxon>Spiralia</taxon>
        <taxon>Lophotrochozoa</taxon>
        <taxon>Mollusca</taxon>
        <taxon>Gastropoda</taxon>
        <taxon>Heterobranchia</taxon>
        <taxon>Euthyneura</taxon>
        <taxon>Panpulmonata</taxon>
        <taxon>Sacoglossa</taxon>
        <taxon>Placobranchoidea</taxon>
        <taxon>Plakobranchidae</taxon>
        <taxon>Elysia</taxon>
    </lineage>
</organism>